<dbReference type="InterPro" id="IPR002347">
    <property type="entry name" value="SDR_fam"/>
</dbReference>
<evidence type="ECO:0000259" key="3">
    <source>
        <dbReference type="SMART" id="SM00822"/>
    </source>
</evidence>
<gene>
    <name evidence="4" type="ORF">GCM10023171_29920</name>
</gene>
<dbReference type="CDD" id="cd05233">
    <property type="entry name" value="SDR_c"/>
    <property type="match status" value="1"/>
</dbReference>
<reference evidence="5" key="1">
    <citation type="journal article" date="2019" name="Int. J. Syst. Evol. Microbiol.">
        <title>The Global Catalogue of Microorganisms (GCM) 10K type strain sequencing project: providing services to taxonomists for standard genome sequencing and annotation.</title>
        <authorList>
            <consortium name="The Broad Institute Genomics Platform"/>
            <consortium name="The Broad Institute Genome Sequencing Center for Infectious Disease"/>
            <person name="Wu L."/>
            <person name="Ma J."/>
        </authorList>
    </citation>
    <scope>NUCLEOTIDE SEQUENCE [LARGE SCALE GENOMIC DNA]</scope>
    <source>
        <strain evidence="5">JCM 17839</strain>
    </source>
</reference>
<keyword evidence="5" id="KW-1185">Reference proteome</keyword>
<evidence type="ECO:0000313" key="5">
    <source>
        <dbReference type="Proteomes" id="UP001500731"/>
    </source>
</evidence>
<keyword evidence="2" id="KW-0560">Oxidoreductase</keyword>
<dbReference type="SMART" id="SM00822">
    <property type="entry name" value="PKS_KR"/>
    <property type="match status" value="1"/>
</dbReference>
<sequence>MRALVSGGSSGIGAATSLRVAEAALARGEQAMIAVCGNRSGAGQEEVVRSIQSIGGAAIALVGDLADPDVPAQLVADAVREFGGLDALVSNAGIAKPGALTDVSLEGWDHMFSVNVRGAWLLAKASHPHLRESRGSACFVSSMSGQLPHAGSGAYSPSKAALTLLAQTLALEWAPDGIRVNVVSPGMTRTGMTEQMYVDTQIKTAREAIIPLSRIGEPVDIANVIEFLVGPLSSYVTGQDVCVDGGFTKSILGHIPGRPSSKP</sequence>
<dbReference type="PANTHER" id="PTHR43639:SF1">
    <property type="entry name" value="SHORT-CHAIN DEHYDROGENASE_REDUCTASE FAMILY PROTEIN"/>
    <property type="match status" value="1"/>
</dbReference>
<dbReference type="InterPro" id="IPR036291">
    <property type="entry name" value="NAD(P)-bd_dom_sf"/>
</dbReference>
<dbReference type="Pfam" id="PF13561">
    <property type="entry name" value="adh_short_C2"/>
    <property type="match status" value="1"/>
</dbReference>
<organism evidence="4 5">
    <name type="scientific">Microbacterium panaciterrae</name>
    <dbReference type="NCBI Taxonomy" id="985759"/>
    <lineage>
        <taxon>Bacteria</taxon>
        <taxon>Bacillati</taxon>
        <taxon>Actinomycetota</taxon>
        <taxon>Actinomycetes</taxon>
        <taxon>Micrococcales</taxon>
        <taxon>Microbacteriaceae</taxon>
        <taxon>Microbacterium</taxon>
    </lineage>
</organism>
<dbReference type="InterPro" id="IPR057326">
    <property type="entry name" value="KR_dom"/>
</dbReference>
<dbReference type="RefSeq" id="WP_345188199.1">
    <property type="nucleotide sequence ID" value="NZ_BAABGP010000021.1"/>
</dbReference>
<evidence type="ECO:0000256" key="1">
    <source>
        <dbReference type="ARBA" id="ARBA00006484"/>
    </source>
</evidence>
<dbReference type="PANTHER" id="PTHR43639">
    <property type="entry name" value="OXIDOREDUCTASE, SHORT-CHAIN DEHYDROGENASE/REDUCTASE FAMILY (AFU_ORTHOLOGUE AFUA_5G02870)"/>
    <property type="match status" value="1"/>
</dbReference>
<dbReference type="PRINTS" id="PR00081">
    <property type="entry name" value="GDHRDH"/>
</dbReference>
<feature type="domain" description="Ketoreductase" evidence="3">
    <location>
        <begin position="4"/>
        <end position="186"/>
    </location>
</feature>
<dbReference type="Gene3D" id="3.40.50.720">
    <property type="entry name" value="NAD(P)-binding Rossmann-like Domain"/>
    <property type="match status" value="1"/>
</dbReference>
<evidence type="ECO:0000256" key="2">
    <source>
        <dbReference type="ARBA" id="ARBA00023002"/>
    </source>
</evidence>
<dbReference type="EMBL" id="BAABGP010000021">
    <property type="protein sequence ID" value="GAA4489244.1"/>
    <property type="molecule type" value="Genomic_DNA"/>
</dbReference>
<name>A0ABP8PPL7_9MICO</name>
<dbReference type="Proteomes" id="UP001500731">
    <property type="component" value="Unassembled WGS sequence"/>
</dbReference>
<proteinExistence type="inferred from homology"/>
<dbReference type="PRINTS" id="PR00080">
    <property type="entry name" value="SDRFAMILY"/>
</dbReference>
<evidence type="ECO:0000313" key="4">
    <source>
        <dbReference type="EMBL" id="GAA4489244.1"/>
    </source>
</evidence>
<dbReference type="SUPFAM" id="SSF51735">
    <property type="entry name" value="NAD(P)-binding Rossmann-fold domains"/>
    <property type="match status" value="1"/>
</dbReference>
<protein>
    <submittedName>
        <fullName evidence="4">SDR family oxidoreductase</fullName>
    </submittedName>
</protein>
<comment type="similarity">
    <text evidence="1">Belongs to the short-chain dehydrogenases/reductases (SDR) family.</text>
</comment>
<comment type="caution">
    <text evidence="4">The sequence shown here is derived from an EMBL/GenBank/DDBJ whole genome shotgun (WGS) entry which is preliminary data.</text>
</comment>
<accession>A0ABP8PPL7</accession>